<accession>A0A5M3XXV3</accession>
<protein>
    <recommendedName>
        <fullName evidence="3">Metalloprotease</fullName>
    </recommendedName>
</protein>
<evidence type="ECO:0000313" key="2">
    <source>
        <dbReference type="Proteomes" id="UP000377595"/>
    </source>
</evidence>
<keyword evidence="2" id="KW-1185">Reference proteome</keyword>
<reference evidence="1 2" key="1">
    <citation type="submission" date="2019-10" db="EMBL/GenBank/DDBJ databases">
        <title>Whole genome shotgun sequence of Acrocarpospora pleiomorpha NBRC 16267.</title>
        <authorList>
            <person name="Ichikawa N."/>
            <person name="Kimura A."/>
            <person name="Kitahashi Y."/>
            <person name="Komaki H."/>
            <person name="Oguchi A."/>
        </authorList>
    </citation>
    <scope>NUCLEOTIDE SEQUENCE [LARGE SCALE GENOMIC DNA]</scope>
    <source>
        <strain evidence="1 2">NBRC 16267</strain>
    </source>
</reference>
<dbReference type="Proteomes" id="UP000377595">
    <property type="component" value="Unassembled WGS sequence"/>
</dbReference>
<organism evidence="1 2">
    <name type="scientific">Acrocarpospora pleiomorpha</name>
    <dbReference type="NCBI Taxonomy" id="90975"/>
    <lineage>
        <taxon>Bacteria</taxon>
        <taxon>Bacillati</taxon>
        <taxon>Actinomycetota</taxon>
        <taxon>Actinomycetes</taxon>
        <taxon>Streptosporangiales</taxon>
        <taxon>Streptosporangiaceae</taxon>
        <taxon>Acrocarpospora</taxon>
    </lineage>
</organism>
<evidence type="ECO:0008006" key="3">
    <source>
        <dbReference type="Google" id="ProtNLM"/>
    </source>
</evidence>
<dbReference type="AlphaFoldDB" id="A0A5M3XXV3"/>
<proteinExistence type="predicted"/>
<dbReference type="EMBL" id="BLAF01000038">
    <property type="protein sequence ID" value="GES23138.1"/>
    <property type="molecule type" value="Genomic_DNA"/>
</dbReference>
<comment type="caution">
    <text evidence="1">The sequence shown here is derived from an EMBL/GenBank/DDBJ whole genome shotgun (WGS) entry which is preliminary data.</text>
</comment>
<dbReference type="RefSeq" id="WP_344317973.1">
    <property type="nucleotide sequence ID" value="NZ_BAAAHM010000039.1"/>
</dbReference>
<evidence type="ECO:0000313" key="1">
    <source>
        <dbReference type="EMBL" id="GES23138.1"/>
    </source>
</evidence>
<gene>
    <name evidence="1" type="ORF">Aple_060370</name>
</gene>
<name>A0A5M3XXV3_9ACTN</name>
<sequence>MLVSGAAHAYPVKGAPTLTHNKLYKEGALPKVSCKPAKGTTKSSTEKYVKKLVSCLNSAWKGVIDGFQPVRVVFKTDKESCASGMDIAGSFAEICGQTIQVRLASDWVKAKSDMNAFAAVTRVWSGVVQGQTGIGQAWWALEHDRSGDEVDEQTRRFYLQADCLAGASAKSLGRKVKDFKPLIAGMEPREYAGYKWNGKPTNRLYWTKKGYQAGRPGACNTWTASSAKVA</sequence>